<keyword evidence="10 11" id="KW-0472">Membrane</keyword>
<proteinExistence type="inferred from homology"/>
<dbReference type="CDD" id="cd23081">
    <property type="entry name" value="cpPDZ_EcRseP-like"/>
    <property type="match status" value="1"/>
</dbReference>
<keyword evidence="8 11" id="KW-1133">Transmembrane helix</keyword>
<dbReference type="InterPro" id="IPR041489">
    <property type="entry name" value="PDZ_6"/>
</dbReference>
<sequence length="378" mass="41582">MDIVQPGLLYTLAMFALVIGILVFIHEMGHYLAGRMFGVKAESFSIGFGKELFGWTDRQGTRWKLSALPLGGYVKFVGDMNVSSQPSPEMAAIPAAERRHIFAFKPLWQRAIIVAAGPITNFVFAIGVFAAFIAIYGHMFTPPVVSSVEPNSAAAEAGIQKGDRVIELGGRDIDRFEDLIQVVTIHAGMPLDATIERGGQRLEMTVVPKIDLMRDRFGNEFERGLLGVRGARPVIAERSGFDILYYAVDDTILLTRSIIDTLIQVITGRRSVKELGGPLKIAQFSGQQATMGLPNFVHFMALISINLGFINLLPVPMLDGGHLFLYAIEGIRRRPLHPKVQEWAFMSGFALLISLMLFLTFNDLASFGVFEHLAGLLG</sequence>
<keyword evidence="5 11" id="KW-0812">Transmembrane</keyword>
<dbReference type="Proteomes" id="UP001595615">
    <property type="component" value="Unassembled WGS sequence"/>
</dbReference>
<keyword evidence="9 11" id="KW-0482">Metalloprotease</keyword>
<evidence type="ECO:0000256" key="10">
    <source>
        <dbReference type="ARBA" id="ARBA00023136"/>
    </source>
</evidence>
<comment type="cofactor">
    <cofactor evidence="1 11">
        <name>Zn(2+)</name>
        <dbReference type="ChEBI" id="CHEBI:29105"/>
    </cofactor>
</comment>
<dbReference type="CDD" id="cd06163">
    <property type="entry name" value="S2P-M50_PDZ_RseP-like"/>
    <property type="match status" value="1"/>
</dbReference>
<dbReference type="GO" id="GO:0008237">
    <property type="term" value="F:metallopeptidase activity"/>
    <property type="evidence" value="ECO:0007669"/>
    <property type="project" value="UniProtKB-KW"/>
</dbReference>
<dbReference type="PANTHER" id="PTHR42837">
    <property type="entry name" value="REGULATOR OF SIGMA-E PROTEASE RSEP"/>
    <property type="match status" value="1"/>
</dbReference>
<feature type="transmembrane region" description="Helical" evidence="11">
    <location>
        <begin position="343"/>
        <end position="361"/>
    </location>
</feature>
<evidence type="ECO:0000256" key="11">
    <source>
        <dbReference type="RuleBase" id="RU362031"/>
    </source>
</evidence>
<comment type="caution">
    <text evidence="13">The sequence shown here is derived from an EMBL/GenBank/DDBJ whole genome shotgun (WGS) entry which is preliminary data.</text>
</comment>
<evidence type="ECO:0000256" key="5">
    <source>
        <dbReference type="ARBA" id="ARBA00022692"/>
    </source>
</evidence>
<dbReference type="Gene3D" id="2.30.42.10">
    <property type="match status" value="1"/>
</dbReference>
<protein>
    <recommendedName>
        <fullName evidence="11">Zinc metalloprotease</fullName>
        <ecNumber evidence="11">3.4.24.-</ecNumber>
    </recommendedName>
</protein>
<dbReference type="SUPFAM" id="SSF50156">
    <property type="entry name" value="PDZ domain-like"/>
    <property type="match status" value="1"/>
</dbReference>
<accession>A0ABV7XEH7</accession>
<evidence type="ECO:0000256" key="4">
    <source>
        <dbReference type="ARBA" id="ARBA00022670"/>
    </source>
</evidence>
<evidence type="ECO:0000313" key="13">
    <source>
        <dbReference type="EMBL" id="MFC3713870.1"/>
    </source>
</evidence>
<dbReference type="Pfam" id="PF17820">
    <property type="entry name" value="PDZ_6"/>
    <property type="match status" value="1"/>
</dbReference>
<dbReference type="SMART" id="SM00228">
    <property type="entry name" value="PDZ"/>
    <property type="match status" value="1"/>
</dbReference>
<comment type="similarity">
    <text evidence="3 11">Belongs to the peptidase M50B family.</text>
</comment>
<feature type="domain" description="PDZ" evidence="12">
    <location>
        <begin position="144"/>
        <end position="173"/>
    </location>
</feature>
<dbReference type="PANTHER" id="PTHR42837:SF2">
    <property type="entry name" value="MEMBRANE METALLOPROTEASE ARASP2, CHLOROPLASTIC-RELATED"/>
    <property type="match status" value="1"/>
</dbReference>
<evidence type="ECO:0000256" key="9">
    <source>
        <dbReference type="ARBA" id="ARBA00023049"/>
    </source>
</evidence>
<keyword evidence="14" id="KW-1185">Reference proteome</keyword>
<evidence type="ECO:0000256" key="6">
    <source>
        <dbReference type="ARBA" id="ARBA00022801"/>
    </source>
</evidence>
<evidence type="ECO:0000313" key="14">
    <source>
        <dbReference type="Proteomes" id="UP001595615"/>
    </source>
</evidence>
<keyword evidence="4" id="KW-0645">Protease</keyword>
<feature type="transmembrane region" description="Helical" evidence="11">
    <location>
        <begin position="111"/>
        <end position="136"/>
    </location>
</feature>
<dbReference type="InterPro" id="IPR036034">
    <property type="entry name" value="PDZ_sf"/>
</dbReference>
<name>A0ABV7XEH7_9SPHN</name>
<evidence type="ECO:0000259" key="12">
    <source>
        <dbReference type="PROSITE" id="PS50106"/>
    </source>
</evidence>
<dbReference type="InterPro" id="IPR001478">
    <property type="entry name" value="PDZ"/>
</dbReference>
<keyword evidence="7 11" id="KW-0862">Zinc</keyword>
<feature type="transmembrane region" description="Helical" evidence="11">
    <location>
        <begin position="296"/>
        <end position="315"/>
    </location>
</feature>
<dbReference type="NCBIfam" id="TIGR00054">
    <property type="entry name" value="RIP metalloprotease RseP"/>
    <property type="match status" value="1"/>
</dbReference>
<dbReference type="EC" id="3.4.24.-" evidence="11"/>
<keyword evidence="6 11" id="KW-0378">Hydrolase</keyword>
<dbReference type="Pfam" id="PF02163">
    <property type="entry name" value="Peptidase_M50"/>
    <property type="match status" value="1"/>
</dbReference>
<evidence type="ECO:0000256" key="1">
    <source>
        <dbReference type="ARBA" id="ARBA00001947"/>
    </source>
</evidence>
<keyword evidence="11" id="KW-0479">Metal-binding</keyword>
<dbReference type="RefSeq" id="WP_380862784.1">
    <property type="nucleotide sequence ID" value="NZ_JBHRXV010000011.1"/>
</dbReference>
<evidence type="ECO:0000256" key="8">
    <source>
        <dbReference type="ARBA" id="ARBA00022989"/>
    </source>
</evidence>
<dbReference type="PROSITE" id="PS50106">
    <property type="entry name" value="PDZ"/>
    <property type="match status" value="1"/>
</dbReference>
<comment type="subcellular location">
    <subcellularLocation>
        <location evidence="2">Membrane</location>
        <topology evidence="2">Multi-pass membrane protein</topology>
    </subcellularLocation>
</comment>
<dbReference type="InterPro" id="IPR004387">
    <property type="entry name" value="Pept_M50_Zn"/>
</dbReference>
<organism evidence="13 14">
    <name type="scientific">Sphingoaurantiacus capsulatus</name>
    <dbReference type="NCBI Taxonomy" id="1771310"/>
    <lineage>
        <taxon>Bacteria</taxon>
        <taxon>Pseudomonadati</taxon>
        <taxon>Pseudomonadota</taxon>
        <taxon>Alphaproteobacteria</taxon>
        <taxon>Sphingomonadales</taxon>
        <taxon>Sphingosinicellaceae</taxon>
        <taxon>Sphingoaurantiacus</taxon>
    </lineage>
</organism>
<feature type="transmembrane region" description="Helical" evidence="11">
    <location>
        <begin position="6"/>
        <end position="25"/>
    </location>
</feature>
<evidence type="ECO:0000256" key="3">
    <source>
        <dbReference type="ARBA" id="ARBA00007931"/>
    </source>
</evidence>
<evidence type="ECO:0000256" key="7">
    <source>
        <dbReference type="ARBA" id="ARBA00022833"/>
    </source>
</evidence>
<dbReference type="EMBL" id="JBHRXV010000011">
    <property type="protein sequence ID" value="MFC3713870.1"/>
    <property type="molecule type" value="Genomic_DNA"/>
</dbReference>
<gene>
    <name evidence="13" type="primary">rseP</name>
    <name evidence="13" type="ORF">ACFOMD_14940</name>
</gene>
<dbReference type="InterPro" id="IPR008915">
    <property type="entry name" value="Peptidase_M50"/>
</dbReference>
<reference evidence="14" key="1">
    <citation type="journal article" date="2019" name="Int. J. Syst. Evol. Microbiol.">
        <title>The Global Catalogue of Microorganisms (GCM) 10K type strain sequencing project: providing services to taxonomists for standard genome sequencing and annotation.</title>
        <authorList>
            <consortium name="The Broad Institute Genomics Platform"/>
            <consortium name="The Broad Institute Genome Sequencing Center for Infectious Disease"/>
            <person name="Wu L."/>
            <person name="Ma J."/>
        </authorList>
    </citation>
    <scope>NUCLEOTIDE SEQUENCE [LARGE SCALE GENOMIC DNA]</scope>
    <source>
        <strain evidence="14">KCTC 42644</strain>
    </source>
</reference>
<evidence type="ECO:0000256" key="2">
    <source>
        <dbReference type="ARBA" id="ARBA00004141"/>
    </source>
</evidence>